<comment type="caution">
    <text evidence="2">The sequence shown here is derived from an EMBL/GenBank/DDBJ whole genome shotgun (WGS) entry which is preliminary data.</text>
</comment>
<sequence length="116" mass="13120">MQLIFPLEENVCKQHVNQTLYAVTGEGREYTGVLSRVEDGKLYFNDGPQEADTLSNRNKKKKTRAKTKAAKTMKPSNIYQTAFPVPVQALPQIQQGSPFSLDIKQIVYLFNVSALW</sequence>
<evidence type="ECO:0000313" key="3">
    <source>
        <dbReference type="Proteomes" id="UP001310386"/>
    </source>
</evidence>
<reference evidence="2" key="1">
    <citation type="submission" date="2023-12" db="EMBL/GenBank/DDBJ databases">
        <title>Fervidustalea candida gen. nov., sp. nov., a novel member of the family Paenibacillaceae isolated from a geothermal area.</title>
        <authorList>
            <person name="Li W.-J."/>
            <person name="Jiao J.-Y."/>
            <person name="Chen Y."/>
        </authorList>
    </citation>
    <scope>NUCLEOTIDE SEQUENCE</scope>
    <source>
        <strain evidence="2">SYSU GA230002</strain>
    </source>
</reference>
<evidence type="ECO:0000313" key="2">
    <source>
        <dbReference type="EMBL" id="MEB3103125.1"/>
    </source>
</evidence>
<dbReference type="EMBL" id="JAYJLD010000028">
    <property type="protein sequence ID" value="MEB3103125.1"/>
    <property type="molecule type" value="Genomic_DNA"/>
</dbReference>
<keyword evidence="3" id="KW-1185">Reference proteome</keyword>
<proteinExistence type="predicted"/>
<feature type="region of interest" description="Disordered" evidence="1">
    <location>
        <begin position="47"/>
        <end position="71"/>
    </location>
</feature>
<name>A0ABU5ZPH4_9BACL</name>
<dbReference type="RefSeq" id="WP_371755253.1">
    <property type="nucleotide sequence ID" value="NZ_JAYJLD010000028.1"/>
</dbReference>
<feature type="compositionally biased region" description="Basic residues" evidence="1">
    <location>
        <begin position="57"/>
        <end position="71"/>
    </location>
</feature>
<accession>A0ABU5ZPH4</accession>
<organism evidence="2 3">
    <name type="scientific">Ferviditalea candida</name>
    <dbReference type="NCBI Taxonomy" id="3108399"/>
    <lineage>
        <taxon>Bacteria</taxon>
        <taxon>Bacillati</taxon>
        <taxon>Bacillota</taxon>
        <taxon>Bacilli</taxon>
        <taxon>Bacillales</taxon>
        <taxon>Paenibacillaceae</taxon>
        <taxon>Ferviditalea</taxon>
    </lineage>
</organism>
<gene>
    <name evidence="2" type="ORF">VF724_15820</name>
</gene>
<evidence type="ECO:0000256" key="1">
    <source>
        <dbReference type="SAM" id="MobiDB-lite"/>
    </source>
</evidence>
<dbReference type="Proteomes" id="UP001310386">
    <property type="component" value="Unassembled WGS sequence"/>
</dbReference>
<protein>
    <submittedName>
        <fullName evidence="2">Uncharacterized protein</fullName>
    </submittedName>
</protein>